<dbReference type="Gene3D" id="1.10.10.60">
    <property type="entry name" value="Homeodomain-like"/>
    <property type="match status" value="1"/>
</dbReference>
<evidence type="ECO:0000313" key="3">
    <source>
        <dbReference type="Proteomes" id="UP001158297"/>
    </source>
</evidence>
<feature type="region of interest" description="Disordered" evidence="1">
    <location>
        <begin position="84"/>
        <end position="105"/>
    </location>
</feature>
<proteinExistence type="predicted"/>
<comment type="caution">
    <text evidence="2">The sequence shown here is derived from an EMBL/GenBank/DDBJ whole genome shotgun (WGS) entry which is preliminary data.</text>
</comment>
<dbReference type="EMBL" id="JAODZU010000024">
    <property type="protein sequence ID" value="MDH0364656.1"/>
    <property type="molecule type" value="Genomic_DNA"/>
</dbReference>
<protein>
    <recommendedName>
        <fullName evidence="4">Terminase small subunit</fullName>
    </recommendedName>
</protein>
<sequence length="257" mass="28027">MTQEPIKTRAQRSNADWGAIETLYKTTAISVRQIAKDHGVSGPAIAKRAARDKWVRTAVCGAQQIPAATEEVQTGFNREVGSQDACKAEPAGNQVQTGKRGRKSSYTPELGTHICLEIAGGKSLRKVCSMEGMPDMSTVLRWLADDEKEFFHKQYARACEARGVSLAEEAMEIVDQPVKTPLELAHNKAKADQRKWYASKLSPKRFGDKLAVGGADDLPPVQVQERELTEAERAVRVLNALKSTPDLIASLVSGVQG</sequence>
<reference evidence="2" key="1">
    <citation type="submission" date="2022-09" db="EMBL/GenBank/DDBJ databases">
        <title>Intensive care unit water sources are persistently colonized with multi-drug resistant bacteria and are the site of extensive horizontal gene transfer of antibiotic resistance genes.</title>
        <authorList>
            <person name="Diorio-Toth L."/>
        </authorList>
    </citation>
    <scope>NUCLEOTIDE SEQUENCE</scope>
    <source>
        <strain evidence="2">GD04130</strain>
    </source>
</reference>
<dbReference type="AlphaFoldDB" id="A0AA42HXB1"/>
<dbReference type="Proteomes" id="UP001158297">
    <property type="component" value="Unassembled WGS sequence"/>
</dbReference>
<organism evidence="2 3">
    <name type="scientific">Comamonas aquatica</name>
    <dbReference type="NCBI Taxonomy" id="225991"/>
    <lineage>
        <taxon>Bacteria</taxon>
        <taxon>Pseudomonadati</taxon>
        <taxon>Pseudomonadota</taxon>
        <taxon>Betaproteobacteria</taxon>
        <taxon>Burkholderiales</taxon>
        <taxon>Comamonadaceae</taxon>
        <taxon>Comamonas</taxon>
    </lineage>
</organism>
<gene>
    <name evidence="2" type="ORF">N7330_16575</name>
</gene>
<dbReference type="Pfam" id="PF20901">
    <property type="entry name" value="Sf6_terminase"/>
    <property type="match status" value="1"/>
</dbReference>
<evidence type="ECO:0008006" key="4">
    <source>
        <dbReference type="Google" id="ProtNLM"/>
    </source>
</evidence>
<evidence type="ECO:0000313" key="2">
    <source>
        <dbReference type="EMBL" id="MDH0364656.1"/>
    </source>
</evidence>
<name>A0AA42HXB1_9BURK</name>
<accession>A0AA42HXB1</accession>
<dbReference type="RefSeq" id="WP_274755373.1">
    <property type="nucleotide sequence ID" value="NZ_JAOCAZ010000040.1"/>
</dbReference>
<evidence type="ECO:0000256" key="1">
    <source>
        <dbReference type="SAM" id="MobiDB-lite"/>
    </source>
</evidence>
<dbReference type="InterPro" id="IPR048683">
    <property type="entry name" value="Sf6_terminase"/>
</dbReference>